<sequence length="168" mass="19138">MKISAYLFYFQLVLVFPKESDSILEDSSKEKLKTDLCVHLYAKNISGIINDEKIRELQIADESLSGDKNSAHKFKETFLQHVEGEGYSRDDIYDVNETGVNCKALPRKSLASKQEYTAPGFKVSKECLTAMVYANARGTYTLPLLVIDKSKKPRYFKNVSYIPTLYKT</sequence>
<evidence type="ECO:0000259" key="1">
    <source>
        <dbReference type="Pfam" id="PF03184"/>
    </source>
</evidence>
<organism evidence="2 3">
    <name type="scientific">Trichonephila inaurata madagascariensis</name>
    <dbReference type="NCBI Taxonomy" id="2747483"/>
    <lineage>
        <taxon>Eukaryota</taxon>
        <taxon>Metazoa</taxon>
        <taxon>Ecdysozoa</taxon>
        <taxon>Arthropoda</taxon>
        <taxon>Chelicerata</taxon>
        <taxon>Arachnida</taxon>
        <taxon>Araneae</taxon>
        <taxon>Araneomorphae</taxon>
        <taxon>Entelegynae</taxon>
        <taxon>Araneoidea</taxon>
        <taxon>Nephilidae</taxon>
        <taxon>Trichonephila</taxon>
        <taxon>Trichonephila inaurata</taxon>
    </lineage>
</organism>
<dbReference type="GO" id="GO:0003676">
    <property type="term" value="F:nucleic acid binding"/>
    <property type="evidence" value="ECO:0007669"/>
    <property type="project" value="InterPro"/>
</dbReference>
<evidence type="ECO:0000313" key="3">
    <source>
        <dbReference type="Proteomes" id="UP000886998"/>
    </source>
</evidence>
<gene>
    <name evidence="2" type="primary">NCL1_26437</name>
    <name evidence="2" type="ORF">TNIN_59641</name>
</gene>
<accession>A0A8X6MMG7</accession>
<dbReference type="OrthoDB" id="125347at2759"/>
<evidence type="ECO:0000313" key="2">
    <source>
        <dbReference type="EMBL" id="GFS66899.1"/>
    </source>
</evidence>
<dbReference type="Pfam" id="PF03184">
    <property type="entry name" value="DDE_1"/>
    <property type="match status" value="1"/>
</dbReference>
<feature type="domain" description="DDE-1" evidence="1">
    <location>
        <begin position="126"/>
        <end position="163"/>
    </location>
</feature>
<comment type="caution">
    <text evidence="2">The sequence shown here is derived from an EMBL/GenBank/DDBJ whole genome shotgun (WGS) entry which is preliminary data.</text>
</comment>
<dbReference type="AlphaFoldDB" id="A0A8X6MMG7"/>
<protein>
    <submittedName>
        <fullName evidence="2">Jerky-like protein</fullName>
    </submittedName>
</protein>
<proteinExistence type="predicted"/>
<dbReference type="InterPro" id="IPR004875">
    <property type="entry name" value="DDE_SF_endonuclease_dom"/>
</dbReference>
<dbReference type="EMBL" id="BMAV01028263">
    <property type="protein sequence ID" value="GFS66899.1"/>
    <property type="molecule type" value="Genomic_DNA"/>
</dbReference>
<keyword evidence="3" id="KW-1185">Reference proteome</keyword>
<dbReference type="Proteomes" id="UP000886998">
    <property type="component" value="Unassembled WGS sequence"/>
</dbReference>
<name>A0A8X6MMG7_9ARAC</name>
<reference evidence="2" key="1">
    <citation type="submission" date="2020-08" db="EMBL/GenBank/DDBJ databases">
        <title>Multicomponent nature underlies the extraordinary mechanical properties of spider dragline silk.</title>
        <authorList>
            <person name="Kono N."/>
            <person name="Nakamura H."/>
            <person name="Mori M."/>
            <person name="Yoshida Y."/>
            <person name="Ohtoshi R."/>
            <person name="Malay A.D."/>
            <person name="Moran D.A.P."/>
            <person name="Tomita M."/>
            <person name="Numata K."/>
            <person name="Arakawa K."/>
        </authorList>
    </citation>
    <scope>NUCLEOTIDE SEQUENCE</scope>
</reference>